<dbReference type="PANTHER" id="PTHR45990:SF1">
    <property type="entry name" value="DNA REPAIR PROTEIN REV1"/>
    <property type="match status" value="1"/>
</dbReference>
<feature type="domain" description="UmuC" evidence="3">
    <location>
        <begin position="256"/>
        <end position="451"/>
    </location>
</feature>
<proteinExistence type="predicted"/>
<evidence type="ECO:0000259" key="2">
    <source>
        <dbReference type="PROSITE" id="PS50172"/>
    </source>
</evidence>
<dbReference type="VEuPathDB" id="GiardiaDB:QR46_4429"/>
<dbReference type="AlphaFoldDB" id="A0A132NNF0"/>
<dbReference type="InterPro" id="IPR001357">
    <property type="entry name" value="BRCT_dom"/>
</dbReference>
<dbReference type="GO" id="GO:0017125">
    <property type="term" value="F:deoxycytidyl transferase activity"/>
    <property type="evidence" value="ECO:0007669"/>
    <property type="project" value="TreeGrafter"/>
</dbReference>
<feature type="region of interest" description="Disordered" evidence="1">
    <location>
        <begin position="98"/>
        <end position="129"/>
    </location>
</feature>
<dbReference type="SUPFAM" id="SSF52113">
    <property type="entry name" value="BRCT domain"/>
    <property type="match status" value="1"/>
</dbReference>
<organism evidence="4 5">
    <name type="scientific">Giardia duodenalis assemblage B</name>
    <dbReference type="NCBI Taxonomy" id="1394984"/>
    <lineage>
        <taxon>Eukaryota</taxon>
        <taxon>Metamonada</taxon>
        <taxon>Diplomonadida</taxon>
        <taxon>Hexamitidae</taxon>
        <taxon>Giardiinae</taxon>
        <taxon>Giardia</taxon>
    </lineage>
</organism>
<dbReference type="InterPro" id="IPR043128">
    <property type="entry name" value="Rev_trsase/Diguanyl_cyclase"/>
</dbReference>
<dbReference type="InterPro" id="IPR043502">
    <property type="entry name" value="DNA/RNA_pol_sf"/>
</dbReference>
<dbReference type="OrthoDB" id="427711at2759"/>
<dbReference type="GO" id="GO:0006281">
    <property type="term" value="P:DNA repair"/>
    <property type="evidence" value="ECO:0007669"/>
    <property type="project" value="InterPro"/>
</dbReference>
<dbReference type="EMBL" id="JXTI01000170">
    <property type="protein sequence ID" value="KWX11613.1"/>
    <property type="molecule type" value="Genomic_DNA"/>
</dbReference>
<evidence type="ECO:0000256" key="1">
    <source>
        <dbReference type="SAM" id="MobiDB-lite"/>
    </source>
</evidence>
<protein>
    <submittedName>
        <fullName evidence="4">DNA damage repair protein/ BRCT domain</fullName>
    </submittedName>
</protein>
<dbReference type="Gene3D" id="3.40.1170.60">
    <property type="match status" value="1"/>
</dbReference>
<gene>
    <name evidence="4" type="ORF">QR46_4429</name>
</gene>
<dbReference type="InterPro" id="IPR036420">
    <property type="entry name" value="BRCT_dom_sf"/>
</dbReference>
<dbReference type="GO" id="GO:0042276">
    <property type="term" value="P:error-prone translesion synthesis"/>
    <property type="evidence" value="ECO:0007669"/>
    <property type="project" value="TreeGrafter"/>
</dbReference>
<dbReference type="Gene3D" id="3.40.50.10190">
    <property type="entry name" value="BRCT domain"/>
    <property type="match status" value="1"/>
</dbReference>
<evidence type="ECO:0000313" key="5">
    <source>
        <dbReference type="Proteomes" id="UP000070089"/>
    </source>
</evidence>
<dbReference type="PROSITE" id="PS50173">
    <property type="entry name" value="UMUC"/>
    <property type="match status" value="1"/>
</dbReference>
<evidence type="ECO:0000313" key="4">
    <source>
        <dbReference type="EMBL" id="KWX11613.1"/>
    </source>
</evidence>
<comment type="caution">
    <text evidence="4">The sequence shown here is derived from an EMBL/GenBank/DDBJ whole genome shotgun (WGS) entry which is preliminary data.</text>
</comment>
<dbReference type="GO" id="GO:0005634">
    <property type="term" value="C:nucleus"/>
    <property type="evidence" value="ECO:0007669"/>
    <property type="project" value="TreeGrafter"/>
</dbReference>
<dbReference type="GO" id="GO:0070987">
    <property type="term" value="P:error-free translesion synthesis"/>
    <property type="evidence" value="ECO:0007669"/>
    <property type="project" value="TreeGrafter"/>
</dbReference>
<sequence length="865" mass="97690">MSYRLLLRSQSQHKSDLPLNHCIIYCKGPSNPSPLRLRVLATRAGAKCVFKMSSAVTHVIFDSTTAAQWSIDDTRIHIVHPQWIVDCFHAHKRLDERNYPATNNRPQQQPVEDNQSGKSERDASRDTSFESTTVARLHAIELLLNEKLPSSPEAFLNNIDYYQFTREGKMCVVKSLLRWRFLPPKIRLSDTSLKRRPAVKYRYINDKTTYGTDQMIYKKQQLDQQMSAWKFEMTDYLLTHPPTGPTPIHLNNVYTLCHVYIDAFFISSSLSVLPSNERTRLIGTPVAIIANNSTNNEADDKAIIIDCTTAAKQMGIEFGMTVKEALERCPSTHLLRYDTTVYNAKGQGLFKILSQFSKAIMPISYNEAVLDLSGHVDLLTSNNTNLEIGIQLQQQIYRETSLYCSLGFGDSLFAAKIATKLAGPNGIFSVLSSTCWTLLASSPLSFLPGISPATEQHFVEQLGITKCGEILGTPLVDLCQIVSVAQAKQLLSIMKGCTNDALKGFFPVATEVNLPRNQKVFLNTLESKQIYKKSMKTLSSKRLKRLTITTRNVPDQMHSLQDEKHLDKSISPLVTELYLRMLRNKLSQTSETKLIIILQLKQSARLQDENQDEFSIDHCHITAATELFNVNASSNPRPDYHVLKSAMQRCIKDLWGQLQQGSFTKATNSSFYRELIEKKSTHNSKTLSVQQTASNILYAVSSAMSYLVDTNALDSSEHSSQTLSDNDSLGDDFKESCELEEPLATHLDGYQSSASRLNRSVQPLIHYTKAYSMPSRAYEHTCLFSTNVETRIRAYQDAITLILSRNLPGESTATRRRLLQAALHSFVVQLCSDGDLEGIIYFHKKYQFTKETHEYVNTRFSARIM</sequence>
<dbReference type="PROSITE" id="PS50172">
    <property type="entry name" value="BRCT"/>
    <property type="match status" value="1"/>
</dbReference>
<dbReference type="Pfam" id="PF00533">
    <property type="entry name" value="BRCT"/>
    <property type="match status" value="1"/>
</dbReference>
<dbReference type="Pfam" id="PF00817">
    <property type="entry name" value="IMS"/>
    <property type="match status" value="1"/>
</dbReference>
<dbReference type="InterPro" id="IPR001126">
    <property type="entry name" value="UmuC"/>
</dbReference>
<dbReference type="PANTHER" id="PTHR45990">
    <property type="entry name" value="DNA REPAIR PROTEIN REV1"/>
    <property type="match status" value="1"/>
</dbReference>
<accession>A0A132NNF0</accession>
<dbReference type="Gene3D" id="3.30.70.270">
    <property type="match status" value="1"/>
</dbReference>
<feature type="compositionally biased region" description="Basic and acidic residues" evidence="1">
    <location>
        <begin position="118"/>
        <end position="128"/>
    </location>
</feature>
<name>A0A132NNF0_GIAIN</name>
<dbReference type="Proteomes" id="UP000070089">
    <property type="component" value="Unassembled WGS sequence"/>
</dbReference>
<dbReference type="SUPFAM" id="SSF56672">
    <property type="entry name" value="DNA/RNA polymerases"/>
    <property type="match status" value="1"/>
</dbReference>
<dbReference type="SMART" id="SM00292">
    <property type="entry name" value="BRCT"/>
    <property type="match status" value="1"/>
</dbReference>
<reference evidence="4 5" key="1">
    <citation type="journal article" date="2015" name="Mol. Biochem. Parasitol.">
        <title>Identification of polymorphic genes for use in assemblage B genotyping assays through comparative genomics of multiple assemblage B Giardia duodenalis isolates.</title>
        <authorList>
            <person name="Wielinga C."/>
            <person name="Thompson R.C."/>
            <person name="Monis P."/>
            <person name="Ryan U."/>
        </authorList>
    </citation>
    <scope>NUCLEOTIDE SEQUENCE [LARGE SCALE GENOMIC DNA]</scope>
    <source>
        <strain evidence="4 5">BAH15c1</strain>
    </source>
</reference>
<feature type="compositionally biased region" description="Polar residues" evidence="1">
    <location>
        <begin position="100"/>
        <end position="117"/>
    </location>
</feature>
<evidence type="ECO:0000259" key="3">
    <source>
        <dbReference type="PROSITE" id="PS50173"/>
    </source>
</evidence>
<dbReference type="GO" id="GO:0003887">
    <property type="term" value="F:DNA-directed DNA polymerase activity"/>
    <property type="evidence" value="ECO:0007669"/>
    <property type="project" value="TreeGrafter"/>
</dbReference>
<feature type="domain" description="BRCT" evidence="2">
    <location>
        <begin position="14"/>
        <end position="101"/>
    </location>
</feature>